<organism evidence="2 4">
    <name type="scientific">Bursaphelenchus xylophilus</name>
    <name type="common">Pinewood nematode worm</name>
    <name type="synonym">Aphelenchoides xylophilus</name>
    <dbReference type="NCBI Taxonomy" id="6326"/>
    <lineage>
        <taxon>Eukaryota</taxon>
        <taxon>Metazoa</taxon>
        <taxon>Ecdysozoa</taxon>
        <taxon>Nematoda</taxon>
        <taxon>Chromadorea</taxon>
        <taxon>Rhabditida</taxon>
        <taxon>Tylenchina</taxon>
        <taxon>Tylenchomorpha</taxon>
        <taxon>Aphelenchoidea</taxon>
        <taxon>Aphelenchoididae</taxon>
        <taxon>Bursaphelenchus</taxon>
    </lineage>
</organism>
<dbReference type="InterPro" id="IPR015943">
    <property type="entry name" value="WD40/YVTN_repeat-like_dom_sf"/>
</dbReference>
<sequence length="413" mass="47268">MLMRSAVKSAKQLCKPLRAEVSAARNIAGPSNLDERRRRLVEKYAIIEDPFQETTSAEENWRTLNFKSSSRAFSSNVRDLRLVQGENMLVRNVRLSDRWFSLHEYPTGKFVRDLFDSETKGKKPMNAAFLEDGKKLAVHYENDIVVVWDVETGESARTFKFAGNGGLRHNHRSIFKGDKMLWTVGRSRLEIYDLNSGKQTARYECQQPMIGDIRFDGRLLALHLDGGPVQILDIEDGSRRQVHFHGDTTAPMGVTIGLVSELDQIFVKTGENVHVHDVITGEHLGTWDHHRGPLPAWNYFHGRMFGIFDLNQVFIHRFNGHAWSNSLQTYDFPINPVGFINEHLFLTTTAEHNNPANKSVFQLWDMDSGRVIRHIDRDWNRTIACTVSPSALDFVTADGNAENTTYHHWDFDC</sequence>
<dbReference type="SUPFAM" id="SSF50998">
    <property type="entry name" value="Quinoprotein alcohol dehydrogenase-like"/>
    <property type="match status" value="1"/>
</dbReference>
<protein>
    <submittedName>
        <fullName evidence="1">(pine wood nematode) hypothetical protein</fullName>
    </submittedName>
</protein>
<dbReference type="SMR" id="A0A1I7SS00"/>
<dbReference type="OrthoDB" id="10277554at2759"/>
<name>A0A1I7SS00_BURXY</name>
<dbReference type="EMBL" id="CAJFCV020000003">
    <property type="protein sequence ID" value="CAG9105864.1"/>
    <property type="molecule type" value="Genomic_DNA"/>
</dbReference>
<proteinExistence type="predicted"/>
<dbReference type="WBParaSite" id="BXY_1581700.1">
    <property type="protein sequence ID" value="BXY_1581700.1"/>
    <property type="gene ID" value="BXY_1581700"/>
</dbReference>
<dbReference type="Gene3D" id="2.130.10.10">
    <property type="entry name" value="YVTN repeat-like/Quinoprotein amine dehydrogenase"/>
    <property type="match status" value="1"/>
</dbReference>
<evidence type="ECO:0000313" key="3">
    <source>
        <dbReference type="Proteomes" id="UP000659654"/>
    </source>
</evidence>
<reference evidence="1" key="2">
    <citation type="submission" date="2020-09" db="EMBL/GenBank/DDBJ databases">
        <authorList>
            <person name="Kikuchi T."/>
        </authorList>
    </citation>
    <scope>NUCLEOTIDE SEQUENCE</scope>
    <source>
        <strain evidence="1">Ka4C1</strain>
    </source>
</reference>
<dbReference type="Proteomes" id="UP000095284">
    <property type="component" value="Unplaced"/>
</dbReference>
<dbReference type="AlphaFoldDB" id="A0A1I7SS00"/>
<reference evidence="4" key="1">
    <citation type="submission" date="2016-11" db="UniProtKB">
        <authorList>
            <consortium name="WormBaseParasite"/>
        </authorList>
    </citation>
    <scope>IDENTIFICATION</scope>
</reference>
<evidence type="ECO:0000313" key="1">
    <source>
        <dbReference type="EMBL" id="CAD5220077.1"/>
    </source>
</evidence>
<dbReference type="InterPro" id="IPR011047">
    <property type="entry name" value="Quinoprotein_ADH-like_sf"/>
</dbReference>
<evidence type="ECO:0000313" key="4">
    <source>
        <dbReference type="WBParaSite" id="BXY_1581700.1"/>
    </source>
</evidence>
<keyword evidence="3" id="KW-1185">Reference proteome</keyword>
<dbReference type="Proteomes" id="UP000582659">
    <property type="component" value="Unassembled WGS sequence"/>
</dbReference>
<dbReference type="Proteomes" id="UP000659654">
    <property type="component" value="Unassembled WGS sequence"/>
</dbReference>
<gene>
    <name evidence="1" type="ORF">BXYJ_LOCUS5998</name>
</gene>
<dbReference type="EMBL" id="CAJFDI010000003">
    <property type="protein sequence ID" value="CAD5220077.1"/>
    <property type="molecule type" value="Genomic_DNA"/>
</dbReference>
<evidence type="ECO:0000313" key="2">
    <source>
        <dbReference type="Proteomes" id="UP000095284"/>
    </source>
</evidence>
<accession>A0A1I7SS00</accession>